<dbReference type="OrthoDB" id="9765580at2"/>
<protein>
    <submittedName>
        <fullName evidence="2">DUF2156 domain-containing protein</fullName>
    </submittedName>
</protein>
<evidence type="ECO:0000313" key="2">
    <source>
        <dbReference type="EMBL" id="KAA8502953.1"/>
    </source>
</evidence>
<sequence length="302" mass="35111">MTEIEFKKVELEHRALISGFFHKYCSRSCERSFVNVYLWSRYYPVTFGIVESALVFKNESETRLAFAFPAGETGNVKRALELLENYSHERGCPFCLYNITESNFALLEEWYPGRFQIKYDEDLADYVYETEKLASLSGKKLHAKRNHINKFKAVYEGRWSYEPMSSDNVEECFQMALIWRQENDCEEEEEKLAEICVALNSLRLFEELELTGGVLRVDGEVVAFTIGEPLCGDTFVVHIEKALSRVPEAYAMINQQFVCHSCMDYRYVNREEDTGSEGLRQAKRSYRPAFMVEKGFVTECRG</sequence>
<evidence type="ECO:0000259" key="1">
    <source>
        <dbReference type="Pfam" id="PF09924"/>
    </source>
</evidence>
<accession>A0A5M9I1V8</accession>
<dbReference type="InterPro" id="IPR016732">
    <property type="entry name" value="UCP018688"/>
</dbReference>
<dbReference type="EMBL" id="VMSO01000001">
    <property type="protein sequence ID" value="KAA8502953.1"/>
    <property type="molecule type" value="Genomic_DNA"/>
</dbReference>
<feature type="domain" description="Phosphatidylglycerol lysyltransferase C-terminal" evidence="1">
    <location>
        <begin position="26"/>
        <end position="290"/>
    </location>
</feature>
<evidence type="ECO:0000313" key="3">
    <source>
        <dbReference type="Proteomes" id="UP000322025"/>
    </source>
</evidence>
<dbReference type="Proteomes" id="UP000322025">
    <property type="component" value="Unassembled WGS sequence"/>
</dbReference>
<comment type="caution">
    <text evidence="2">The sequence shown here is derived from an EMBL/GenBank/DDBJ whole genome shotgun (WGS) entry which is preliminary data.</text>
</comment>
<dbReference type="InterPro" id="IPR024320">
    <property type="entry name" value="LPG_synthase_C"/>
</dbReference>
<keyword evidence="3" id="KW-1185">Reference proteome</keyword>
<dbReference type="PANTHER" id="PTHR41373:SF1">
    <property type="entry name" value="PHOSPHATIDYLGLYCEROL LYSYLTRANSFERASE C-TERMINAL DOMAIN-CONTAINING PROTEIN"/>
    <property type="match status" value="1"/>
</dbReference>
<organism evidence="2 3">
    <name type="scientific">Mediterraneibacter catenae</name>
    <dbReference type="NCBI Taxonomy" id="2594882"/>
    <lineage>
        <taxon>Bacteria</taxon>
        <taxon>Bacillati</taxon>
        <taxon>Bacillota</taxon>
        <taxon>Clostridia</taxon>
        <taxon>Lachnospirales</taxon>
        <taxon>Lachnospiraceae</taxon>
        <taxon>Mediterraneibacter</taxon>
    </lineage>
</organism>
<dbReference type="Gene3D" id="3.40.630.30">
    <property type="match status" value="1"/>
</dbReference>
<proteinExistence type="predicted"/>
<dbReference type="InterPro" id="IPR016181">
    <property type="entry name" value="Acyl_CoA_acyltransferase"/>
</dbReference>
<name>A0A5M9I1V8_9FIRM</name>
<dbReference type="SUPFAM" id="SSF55729">
    <property type="entry name" value="Acyl-CoA N-acyltransferases (Nat)"/>
    <property type="match status" value="2"/>
</dbReference>
<dbReference type="AlphaFoldDB" id="A0A5M9I1V8"/>
<reference evidence="2" key="1">
    <citation type="submission" date="2019-07" db="EMBL/GenBank/DDBJ databases">
        <authorList>
            <person name="Wongkuna S."/>
            <person name="Scaria J."/>
        </authorList>
    </citation>
    <scope>NUCLEOTIDE SEQUENCE [LARGE SCALE GENOMIC DNA]</scope>
    <source>
        <strain evidence="2">SW178</strain>
    </source>
</reference>
<dbReference type="PANTHER" id="PTHR41373">
    <property type="entry name" value="DUF2156 DOMAIN-CONTAINING PROTEIN"/>
    <property type="match status" value="1"/>
</dbReference>
<dbReference type="Pfam" id="PF09924">
    <property type="entry name" value="LPG_synthase_C"/>
    <property type="match status" value="1"/>
</dbReference>
<dbReference type="PIRSF" id="PIRSF018688">
    <property type="entry name" value="UCP018688"/>
    <property type="match status" value="1"/>
</dbReference>
<dbReference type="RefSeq" id="WP_087150230.1">
    <property type="nucleotide sequence ID" value="NZ_VMSO01000001.1"/>
</dbReference>
<gene>
    <name evidence="2" type="ORF">FNY66_01495</name>
</gene>